<gene>
    <name evidence="2" type="ORF">COCNU_08G007080</name>
</gene>
<sequence length="129" mass="14080">MASVGGIKGFYREKKKGELTKPSPKPHSAADPARSPALKSSDVQAFDSFMLLAVVVIGLGGKAEQQKEAEERLREFDMDMRYGPCLGLTRMERWDRAAAMGLNPPPDVEAILLKCSSAAALECLWEGRV</sequence>
<name>A0A8K0N6U8_COCNU</name>
<accession>A0A8K0N6U8</accession>
<proteinExistence type="predicted"/>
<feature type="region of interest" description="Disordered" evidence="1">
    <location>
        <begin position="1"/>
        <end position="37"/>
    </location>
</feature>
<keyword evidence="3" id="KW-1185">Reference proteome</keyword>
<dbReference type="PANTHER" id="PTHR14303:SF0">
    <property type="entry name" value="DNA POLYMERASE DELTA SUBUNIT 4"/>
    <property type="match status" value="1"/>
</dbReference>
<evidence type="ECO:0000313" key="3">
    <source>
        <dbReference type="Proteomes" id="UP000797356"/>
    </source>
</evidence>
<dbReference type="Proteomes" id="UP000797356">
    <property type="component" value="Chromosome 8"/>
</dbReference>
<dbReference type="GO" id="GO:0043625">
    <property type="term" value="C:delta DNA polymerase complex"/>
    <property type="evidence" value="ECO:0007669"/>
    <property type="project" value="TreeGrafter"/>
</dbReference>
<feature type="compositionally biased region" description="Basic and acidic residues" evidence="1">
    <location>
        <begin position="10"/>
        <end position="19"/>
    </location>
</feature>
<dbReference type="OrthoDB" id="337486at2759"/>
<dbReference type="PANTHER" id="PTHR14303">
    <property type="entry name" value="DNA POLYMERASE DELTA SUBUNIT 4"/>
    <property type="match status" value="1"/>
</dbReference>
<dbReference type="Pfam" id="PF04081">
    <property type="entry name" value="DNA_pol_delta_4"/>
    <property type="match status" value="1"/>
</dbReference>
<dbReference type="InterPro" id="IPR007218">
    <property type="entry name" value="DNA_pol_delta_4"/>
</dbReference>
<dbReference type="GO" id="GO:0006261">
    <property type="term" value="P:DNA-templated DNA replication"/>
    <property type="evidence" value="ECO:0007669"/>
    <property type="project" value="TreeGrafter"/>
</dbReference>
<dbReference type="GO" id="GO:0003887">
    <property type="term" value="F:DNA-directed DNA polymerase activity"/>
    <property type="evidence" value="ECO:0007669"/>
    <property type="project" value="TreeGrafter"/>
</dbReference>
<comment type="caution">
    <text evidence="2">The sequence shown here is derived from an EMBL/GenBank/DDBJ whole genome shotgun (WGS) entry which is preliminary data.</text>
</comment>
<reference evidence="2" key="2">
    <citation type="submission" date="2019-07" db="EMBL/GenBank/DDBJ databases">
        <authorList>
            <person name="Yang Y."/>
            <person name="Bocs S."/>
            <person name="Baudouin L."/>
        </authorList>
    </citation>
    <scope>NUCLEOTIDE SEQUENCE</scope>
    <source>
        <tissue evidence="2">Spear leaf of Hainan Tall coconut</tissue>
    </source>
</reference>
<reference evidence="2" key="1">
    <citation type="journal article" date="2017" name="Gigascience">
        <title>The genome draft of coconut (Cocos nucifera).</title>
        <authorList>
            <person name="Xiao Y."/>
            <person name="Xu P."/>
            <person name="Fan H."/>
            <person name="Baudouin L."/>
            <person name="Xia W."/>
            <person name="Bocs S."/>
            <person name="Xu J."/>
            <person name="Li Q."/>
            <person name="Guo A."/>
            <person name="Zhou L."/>
            <person name="Li J."/>
            <person name="Wu Y."/>
            <person name="Ma Z."/>
            <person name="Armero A."/>
            <person name="Issali A.E."/>
            <person name="Liu N."/>
            <person name="Peng M."/>
            <person name="Yang Y."/>
        </authorList>
    </citation>
    <scope>NUCLEOTIDE SEQUENCE</scope>
    <source>
        <tissue evidence="2">Spear leaf of Hainan Tall coconut</tissue>
    </source>
</reference>
<dbReference type="EMBL" id="CM017879">
    <property type="protein sequence ID" value="KAG1359262.1"/>
    <property type="molecule type" value="Genomic_DNA"/>
</dbReference>
<evidence type="ECO:0000256" key="1">
    <source>
        <dbReference type="SAM" id="MobiDB-lite"/>
    </source>
</evidence>
<organism evidence="2 3">
    <name type="scientific">Cocos nucifera</name>
    <name type="common">Coconut palm</name>
    <dbReference type="NCBI Taxonomy" id="13894"/>
    <lineage>
        <taxon>Eukaryota</taxon>
        <taxon>Viridiplantae</taxon>
        <taxon>Streptophyta</taxon>
        <taxon>Embryophyta</taxon>
        <taxon>Tracheophyta</taxon>
        <taxon>Spermatophyta</taxon>
        <taxon>Magnoliopsida</taxon>
        <taxon>Liliopsida</taxon>
        <taxon>Arecaceae</taxon>
        <taxon>Arecoideae</taxon>
        <taxon>Cocoseae</taxon>
        <taxon>Attaleinae</taxon>
        <taxon>Cocos</taxon>
    </lineage>
</organism>
<protein>
    <submittedName>
        <fullName evidence="2">DNA polymerase delta subunit 4</fullName>
    </submittedName>
</protein>
<evidence type="ECO:0000313" key="2">
    <source>
        <dbReference type="EMBL" id="KAG1359262.1"/>
    </source>
</evidence>
<dbReference type="GO" id="GO:0000731">
    <property type="term" value="P:DNA synthesis involved in DNA repair"/>
    <property type="evidence" value="ECO:0007669"/>
    <property type="project" value="InterPro"/>
</dbReference>
<dbReference type="AlphaFoldDB" id="A0A8K0N6U8"/>